<keyword evidence="9" id="KW-0175">Coiled coil</keyword>
<accession>A0A1I7WCP3</accession>
<dbReference type="PANTHER" id="PTHR16036:SF2">
    <property type="entry name" value="TRNA ENDONUCLEASE ANKZF1"/>
    <property type="match status" value="1"/>
</dbReference>
<feature type="transmembrane region" description="Helical" evidence="11">
    <location>
        <begin position="149"/>
        <end position="173"/>
    </location>
</feature>
<dbReference type="PANTHER" id="PTHR16036">
    <property type="entry name" value="ANKYRIN REPEAT AND ZINC FINGER DOMAIN-CONTAINING PROTEIN 1"/>
    <property type="match status" value="1"/>
</dbReference>
<sequence length="212" mass="25220">MTKCLYLVFTPESIFSIVSVLIKRKPGNLIAHRTFHRYTVRAKQGGMQSVNDKTRGVSHSAGATLRSESDLFLLKRRDREGVKNSFGNKRKMFHEKENPNRWNWAKCQIPEPTSICEKQVAIIVEKKREKKLRRKQRLKEKKAEEKKKMMILLLVHLLWHFKNTAMTCLILLLKNIYFNIQFTHSKYEVCLVTRHNSHRKEHTSFIYIYIYI</sequence>
<dbReference type="Pfam" id="PF18826">
    <property type="entry name" value="bVLRF1"/>
    <property type="match status" value="1"/>
</dbReference>
<evidence type="ECO:0000313" key="14">
    <source>
        <dbReference type="WBParaSite" id="Hba_02455"/>
    </source>
</evidence>
<proteinExistence type="inferred from homology"/>
<evidence type="ECO:0000256" key="4">
    <source>
        <dbReference type="ARBA" id="ARBA00022722"/>
    </source>
</evidence>
<evidence type="ECO:0000256" key="10">
    <source>
        <dbReference type="PROSITE-ProRule" id="PRU01389"/>
    </source>
</evidence>
<name>A0A1I7WCP3_HETBA</name>
<comment type="domain">
    <text evidence="10">The VLRF1 domain mediates binding to the 60S ribosomal subunit.</text>
</comment>
<dbReference type="InterPro" id="IPR041175">
    <property type="entry name" value="VLRF1/Vms1"/>
</dbReference>
<keyword evidence="13" id="KW-1185">Reference proteome</keyword>
<protein>
    <submittedName>
        <fullName evidence="14">BVLRF1 domain-containing protein</fullName>
    </submittedName>
</protein>
<evidence type="ECO:0000256" key="6">
    <source>
        <dbReference type="ARBA" id="ARBA00022759"/>
    </source>
</evidence>
<evidence type="ECO:0000256" key="1">
    <source>
        <dbReference type="ARBA" id="ARBA00004496"/>
    </source>
</evidence>
<evidence type="ECO:0000256" key="9">
    <source>
        <dbReference type="ARBA" id="ARBA00023054"/>
    </source>
</evidence>
<organism evidence="13 14">
    <name type="scientific">Heterorhabditis bacteriophora</name>
    <name type="common">Entomopathogenic nematode worm</name>
    <dbReference type="NCBI Taxonomy" id="37862"/>
    <lineage>
        <taxon>Eukaryota</taxon>
        <taxon>Metazoa</taxon>
        <taxon>Ecdysozoa</taxon>
        <taxon>Nematoda</taxon>
        <taxon>Chromadorea</taxon>
        <taxon>Rhabditida</taxon>
        <taxon>Rhabditina</taxon>
        <taxon>Rhabditomorpha</taxon>
        <taxon>Strongyloidea</taxon>
        <taxon>Heterorhabditidae</taxon>
        <taxon>Heterorhabditis</taxon>
    </lineage>
</organism>
<feature type="active site" evidence="10">
    <location>
        <position position="48"/>
    </location>
</feature>
<feature type="domain" description="VLRF1" evidence="12">
    <location>
        <begin position="1"/>
        <end position="156"/>
    </location>
</feature>
<keyword evidence="7 10" id="KW-0378">Hydrolase</keyword>
<evidence type="ECO:0000259" key="12">
    <source>
        <dbReference type="PROSITE" id="PS52044"/>
    </source>
</evidence>
<evidence type="ECO:0000256" key="5">
    <source>
        <dbReference type="ARBA" id="ARBA00022737"/>
    </source>
</evidence>
<evidence type="ECO:0000256" key="2">
    <source>
        <dbReference type="ARBA" id="ARBA00009262"/>
    </source>
</evidence>
<evidence type="ECO:0000313" key="13">
    <source>
        <dbReference type="Proteomes" id="UP000095283"/>
    </source>
</evidence>
<keyword evidence="11" id="KW-1133">Transmembrane helix</keyword>
<dbReference type="Proteomes" id="UP000095283">
    <property type="component" value="Unplaced"/>
</dbReference>
<keyword evidence="5" id="KW-0677">Repeat</keyword>
<keyword evidence="6 10" id="KW-0255">Endonuclease</keyword>
<keyword evidence="8" id="KW-0040">ANK repeat</keyword>
<dbReference type="GO" id="GO:0004519">
    <property type="term" value="F:endonuclease activity"/>
    <property type="evidence" value="ECO:0007669"/>
    <property type="project" value="UniProtKB-KW"/>
</dbReference>
<evidence type="ECO:0000256" key="3">
    <source>
        <dbReference type="ARBA" id="ARBA00022490"/>
    </source>
</evidence>
<evidence type="ECO:0000256" key="8">
    <source>
        <dbReference type="ARBA" id="ARBA00023043"/>
    </source>
</evidence>
<dbReference type="AlphaFoldDB" id="A0A1I7WCP3"/>
<keyword evidence="11" id="KW-0472">Membrane</keyword>
<keyword evidence="3 10" id="KW-0963">Cytoplasm</keyword>
<dbReference type="InterPro" id="IPR047139">
    <property type="entry name" value="ANKZ1/VMS1"/>
</dbReference>
<dbReference type="GO" id="GO:0036503">
    <property type="term" value="P:ERAD pathway"/>
    <property type="evidence" value="ECO:0007669"/>
    <property type="project" value="TreeGrafter"/>
</dbReference>
<keyword evidence="4 10" id="KW-0540">Nuclease</keyword>
<comment type="subcellular location">
    <subcellularLocation>
        <location evidence="1">Cytoplasm</location>
    </subcellularLocation>
</comment>
<dbReference type="WBParaSite" id="Hba_02455">
    <property type="protein sequence ID" value="Hba_02455"/>
    <property type="gene ID" value="Hba_02455"/>
</dbReference>
<dbReference type="GO" id="GO:0016787">
    <property type="term" value="F:hydrolase activity"/>
    <property type="evidence" value="ECO:0007669"/>
    <property type="project" value="UniProtKB-KW"/>
</dbReference>
<evidence type="ECO:0000256" key="11">
    <source>
        <dbReference type="SAM" id="Phobius"/>
    </source>
</evidence>
<dbReference type="GO" id="GO:0005737">
    <property type="term" value="C:cytoplasm"/>
    <property type="evidence" value="ECO:0007669"/>
    <property type="project" value="UniProtKB-SubCell"/>
</dbReference>
<keyword evidence="11" id="KW-0812">Transmembrane</keyword>
<dbReference type="PROSITE" id="PS52044">
    <property type="entry name" value="VLRF1"/>
    <property type="match status" value="1"/>
</dbReference>
<reference evidence="14" key="1">
    <citation type="submission" date="2016-11" db="UniProtKB">
        <authorList>
            <consortium name="WormBaseParasite"/>
        </authorList>
    </citation>
    <scope>IDENTIFICATION</scope>
</reference>
<comment type="similarity">
    <text evidence="2 10">Belongs to the ANKZF1/VMS1 family.</text>
</comment>
<evidence type="ECO:0000256" key="7">
    <source>
        <dbReference type="ARBA" id="ARBA00022801"/>
    </source>
</evidence>